<name>X0X3S0_9ZZZZ</name>
<evidence type="ECO:0000313" key="2">
    <source>
        <dbReference type="EMBL" id="GAG30042.1"/>
    </source>
</evidence>
<dbReference type="EMBL" id="BARS01042544">
    <property type="protein sequence ID" value="GAG30042.1"/>
    <property type="molecule type" value="Genomic_DNA"/>
</dbReference>
<accession>X0X3S0</accession>
<reference evidence="2" key="1">
    <citation type="journal article" date="2014" name="Front. Microbiol.">
        <title>High frequency of phylogenetically diverse reductive dehalogenase-homologous genes in deep subseafloor sedimentary metagenomes.</title>
        <authorList>
            <person name="Kawai M."/>
            <person name="Futagami T."/>
            <person name="Toyoda A."/>
            <person name="Takaki Y."/>
            <person name="Nishi S."/>
            <person name="Hori S."/>
            <person name="Arai W."/>
            <person name="Tsubouchi T."/>
            <person name="Morono Y."/>
            <person name="Uchiyama I."/>
            <person name="Ito T."/>
            <person name="Fujiyama A."/>
            <person name="Inagaki F."/>
            <person name="Takami H."/>
        </authorList>
    </citation>
    <scope>NUCLEOTIDE SEQUENCE</scope>
    <source>
        <strain evidence="2">Expedition CK06-06</strain>
    </source>
</reference>
<protein>
    <submittedName>
        <fullName evidence="2">Uncharacterized protein</fullName>
    </submittedName>
</protein>
<proteinExistence type="predicted"/>
<sequence length="52" mass="5920">MFFQPRLYDVLMLFAKPQDITVFSKDCFQQKSNQSSTGKEGNTSRIKNGTAD</sequence>
<feature type="region of interest" description="Disordered" evidence="1">
    <location>
        <begin position="30"/>
        <end position="52"/>
    </location>
</feature>
<evidence type="ECO:0000256" key="1">
    <source>
        <dbReference type="SAM" id="MobiDB-lite"/>
    </source>
</evidence>
<comment type="caution">
    <text evidence="2">The sequence shown here is derived from an EMBL/GenBank/DDBJ whole genome shotgun (WGS) entry which is preliminary data.</text>
</comment>
<gene>
    <name evidence="2" type="ORF">S01H1_64533</name>
</gene>
<dbReference type="AlphaFoldDB" id="X0X3S0"/>
<organism evidence="2">
    <name type="scientific">marine sediment metagenome</name>
    <dbReference type="NCBI Taxonomy" id="412755"/>
    <lineage>
        <taxon>unclassified sequences</taxon>
        <taxon>metagenomes</taxon>
        <taxon>ecological metagenomes</taxon>
    </lineage>
</organism>